<keyword evidence="3 4" id="KW-0067">ATP-binding</keyword>
<dbReference type="InterPro" id="IPR051538">
    <property type="entry name" value="Acyl-CoA_Synth/Transferase"/>
</dbReference>
<proteinExistence type="predicted"/>
<dbReference type="PROSITE" id="PS50975">
    <property type="entry name" value="ATP_GRASP"/>
    <property type="match status" value="1"/>
</dbReference>
<dbReference type="PANTHER" id="PTHR43334:SF1">
    <property type="entry name" value="3-HYDROXYPROPIONATE--COA LIGASE [ADP-FORMING]"/>
    <property type="match status" value="1"/>
</dbReference>
<dbReference type="InterPro" id="IPR032875">
    <property type="entry name" value="Succ_CoA_lig_flav_dom"/>
</dbReference>
<organism evidence="6 7">
    <name type="scientific">Reyranella humidisoli</name>
    <dbReference type="NCBI Taxonomy" id="2849149"/>
    <lineage>
        <taxon>Bacteria</taxon>
        <taxon>Pseudomonadati</taxon>
        <taxon>Pseudomonadota</taxon>
        <taxon>Alphaproteobacteria</taxon>
        <taxon>Hyphomicrobiales</taxon>
        <taxon>Reyranellaceae</taxon>
        <taxon>Reyranella</taxon>
    </lineage>
</organism>
<keyword evidence="1 6" id="KW-0436">Ligase</keyword>
<name>A0ABS6IMF9_9HYPH</name>
<dbReference type="PANTHER" id="PTHR43334">
    <property type="entry name" value="ACETATE--COA LIGASE [ADP-FORMING]"/>
    <property type="match status" value="1"/>
</dbReference>
<dbReference type="GO" id="GO:0016874">
    <property type="term" value="F:ligase activity"/>
    <property type="evidence" value="ECO:0007669"/>
    <property type="project" value="UniProtKB-KW"/>
</dbReference>
<feature type="domain" description="ATP-grasp" evidence="5">
    <location>
        <begin position="490"/>
        <end position="526"/>
    </location>
</feature>
<dbReference type="Pfam" id="PF13380">
    <property type="entry name" value="CoA_binding_2"/>
    <property type="match status" value="1"/>
</dbReference>
<comment type="caution">
    <text evidence="6">The sequence shown here is derived from an EMBL/GenBank/DDBJ whole genome shotgun (WGS) entry which is preliminary data.</text>
</comment>
<gene>
    <name evidence="6" type="ORF">KQ910_11460</name>
</gene>
<evidence type="ECO:0000313" key="6">
    <source>
        <dbReference type="EMBL" id="MBU8874380.1"/>
    </source>
</evidence>
<dbReference type="Proteomes" id="UP000727907">
    <property type="component" value="Unassembled WGS sequence"/>
</dbReference>
<keyword evidence="2 4" id="KW-0547">Nucleotide-binding</keyword>
<evidence type="ECO:0000313" key="7">
    <source>
        <dbReference type="Proteomes" id="UP000727907"/>
    </source>
</evidence>
<keyword evidence="7" id="KW-1185">Reference proteome</keyword>
<accession>A0ABS6IMF9</accession>
<dbReference type="InterPro" id="IPR011761">
    <property type="entry name" value="ATP-grasp"/>
</dbReference>
<protein>
    <submittedName>
        <fullName evidence="6">Acetate--CoA ligase family protein</fullName>
    </submittedName>
</protein>
<evidence type="ECO:0000256" key="3">
    <source>
        <dbReference type="ARBA" id="ARBA00022840"/>
    </source>
</evidence>
<evidence type="ECO:0000256" key="2">
    <source>
        <dbReference type="ARBA" id="ARBA00022741"/>
    </source>
</evidence>
<dbReference type="RefSeq" id="WP_216959795.1">
    <property type="nucleotide sequence ID" value="NZ_JAHOPB010000001.1"/>
</dbReference>
<dbReference type="Pfam" id="PF13607">
    <property type="entry name" value="Succ_CoA_lig"/>
    <property type="match status" value="1"/>
</dbReference>
<dbReference type="InterPro" id="IPR003781">
    <property type="entry name" value="CoA-bd"/>
</dbReference>
<reference evidence="6 7" key="1">
    <citation type="submission" date="2021-06" db="EMBL/GenBank/DDBJ databases">
        <authorList>
            <person name="Lee D.H."/>
        </authorList>
    </citation>
    <scope>NUCLEOTIDE SEQUENCE [LARGE SCALE GENOMIC DNA]</scope>
    <source>
        <strain evidence="6 7">MMS21-HV4-11</strain>
    </source>
</reference>
<evidence type="ECO:0000256" key="4">
    <source>
        <dbReference type="PROSITE-ProRule" id="PRU00409"/>
    </source>
</evidence>
<dbReference type="EMBL" id="JAHOPB010000001">
    <property type="protein sequence ID" value="MBU8874380.1"/>
    <property type="molecule type" value="Genomic_DNA"/>
</dbReference>
<dbReference type="SMART" id="SM00881">
    <property type="entry name" value="CoA_binding"/>
    <property type="match status" value="1"/>
</dbReference>
<evidence type="ECO:0000256" key="1">
    <source>
        <dbReference type="ARBA" id="ARBA00022598"/>
    </source>
</evidence>
<sequence>MSDPKVLFSALFEPRRVALIGASSDVTKTTSRPQRFLRKHGFSGEILPVNPSRSEILGETAYKDLDAIPGEIDHAYILLNGASAVRALADCGRRGVKVASILAGGFADAGAAGASLQDDLARVVRETGIRLVGPNSIGTVSTDPAVALTANAAFAVETLRTGNWGLVSQSGSLIGALLSRADARGIGFSRLISVGNEVDLAVGEIADLLVDDPKTKAILLFMETLRDGERLARAARRAHDAGKPVIAYKLGRSDIGQELARSHTGAIAGSDATFDAFCRRHGIARVSMFESLIDVPALLVDRPQSRRGGHRVAVATTTGGGAAMVVDSMAVAGLDIAGPPNNLVNWLKPFGISAGDGKLVDLTLAGAKPEIVAGTIERLLADEGNDAVIFVVGSSAQFNPELAVEPLLRFAGSGKPFAVALTPSAEKSLALLTAAGVPAFRHPESCAEAMALCLLRRPPQPVPRLAEPSIGALDAMEAGRVSGFDERRAADFFGALGVPMARSMAVPDAKRIAAAVGEVGAPVVLKILSVDIPHKTEAGGVALGIPDGQTAAMAAREIEKRVKAYAPGARLQGFLIQKMERGLVEVILGFRRDPLVGPTVTVGLGGVLAEIYKDASTRLAPVDEREALEMIAEVKGLATVRGYRNLPKGDVAALAKTISAFSTLAHKQFASVAEAEINPLLVKRDGEGVVAVDGLVVLG</sequence>
<evidence type="ECO:0000259" key="5">
    <source>
        <dbReference type="PROSITE" id="PS50975"/>
    </source>
</evidence>
<dbReference type="Pfam" id="PF13549">
    <property type="entry name" value="ATP-grasp_5"/>
    <property type="match status" value="1"/>
</dbReference>